<organism evidence="2 4">
    <name type="scientific">Dorea longicatena</name>
    <dbReference type="NCBI Taxonomy" id="88431"/>
    <lineage>
        <taxon>Bacteria</taxon>
        <taxon>Bacillati</taxon>
        <taxon>Bacillota</taxon>
        <taxon>Clostridia</taxon>
        <taxon>Lachnospirales</taxon>
        <taxon>Lachnospiraceae</taxon>
        <taxon>Dorea</taxon>
    </lineage>
</organism>
<evidence type="ECO:0000313" key="4">
    <source>
        <dbReference type="Proteomes" id="UP000095485"/>
    </source>
</evidence>
<dbReference type="InterPro" id="IPR025648">
    <property type="entry name" value="DUF4358"/>
</dbReference>
<evidence type="ECO:0000313" key="5">
    <source>
        <dbReference type="Proteomes" id="UP000398619"/>
    </source>
</evidence>
<sequence>MKNGKLDRINLLKYLMVVLLIIYVVFLVTREGDNTVSVDTIEKNITKAVKLEGMKKGTTQDLKKYYSLNANDYEGISLYIPDDVMSVNEILVIKVKNESQIETVEKAVESRVNTQEKNFEGYGVEQTKLIHAAIIETRGRYVLLAVSKDADRIDAAFKKSI</sequence>
<dbReference type="OrthoDB" id="1828164at2"/>
<dbReference type="EMBL" id="CZAY01000008">
    <property type="protein sequence ID" value="CUP52000.1"/>
    <property type="molecule type" value="Genomic_DNA"/>
</dbReference>
<dbReference type="GeneID" id="96228630"/>
<evidence type="ECO:0000313" key="2">
    <source>
        <dbReference type="EMBL" id="CUP52000.1"/>
    </source>
</evidence>
<keyword evidence="1" id="KW-1133">Transmembrane helix</keyword>
<proteinExistence type="predicted"/>
<reference evidence="2 4" key="1">
    <citation type="submission" date="2015-09" db="EMBL/GenBank/DDBJ databases">
        <authorList>
            <consortium name="Pathogen Informatics"/>
        </authorList>
    </citation>
    <scope>NUCLEOTIDE SEQUENCE [LARGE SCALE GENOMIC DNA]</scope>
    <source>
        <strain evidence="2 4">2789STDY5834914</strain>
    </source>
</reference>
<gene>
    <name evidence="3" type="ORF">DLSSTS7063_01578</name>
    <name evidence="2" type="ORF">ERS852526_01333</name>
</gene>
<reference evidence="3 5" key="2">
    <citation type="submission" date="2019-07" db="EMBL/GenBank/DDBJ databases">
        <authorList>
            <person name="Hibberd C M."/>
            <person name="Gehrig L. J."/>
            <person name="Chang H.-W."/>
            <person name="Venkatesh S."/>
        </authorList>
    </citation>
    <scope>NUCLEOTIDE SEQUENCE [LARGE SCALE GENOMIC DNA]</scope>
    <source>
        <strain evidence="3">Dorea_longicatena_SSTS_Bg7063</strain>
    </source>
</reference>
<dbReference type="Proteomes" id="UP000095485">
    <property type="component" value="Unassembled WGS sequence"/>
</dbReference>
<protein>
    <recommendedName>
        <fullName evidence="6">DUF4358 domain-containing protein</fullName>
    </recommendedName>
</protein>
<dbReference type="EMBL" id="CABHNM010000036">
    <property type="protein sequence ID" value="VUX08661.1"/>
    <property type="molecule type" value="Genomic_DNA"/>
</dbReference>
<dbReference type="AlphaFoldDB" id="A0A174NZQ9"/>
<dbReference type="Pfam" id="PF14270">
    <property type="entry name" value="DUF4358"/>
    <property type="match status" value="1"/>
</dbReference>
<accession>A0A174NZQ9</accession>
<evidence type="ECO:0000313" key="3">
    <source>
        <dbReference type="EMBL" id="VUX08661.1"/>
    </source>
</evidence>
<dbReference type="Proteomes" id="UP000398619">
    <property type="component" value="Unassembled WGS sequence"/>
</dbReference>
<feature type="transmembrane region" description="Helical" evidence="1">
    <location>
        <begin position="12"/>
        <end position="29"/>
    </location>
</feature>
<evidence type="ECO:0000256" key="1">
    <source>
        <dbReference type="SAM" id="Phobius"/>
    </source>
</evidence>
<keyword evidence="1" id="KW-0472">Membrane</keyword>
<evidence type="ECO:0008006" key="6">
    <source>
        <dbReference type="Google" id="ProtNLM"/>
    </source>
</evidence>
<name>A0A174NZQ9_9FIRM</name>
<keyword evidence="1" id="KW-0812">Transmembrane</keyword>
<dbReference type="RefSeq" id="WP_055282789.1">
    <property type="nucleotide sequence ID" value="NZ_AP031429.1"/>
</dbReference>